<dbReference type="EMBL" id="LAZR01005548">
    <property type="protein sequence ID" value="KKM99019.1"/>
    <property type="molecule type" value="Genomic_DNA"/>
</dbReference>
<accession>A0A0F9LV40</accession>
<reference evidence="1" key="1">
    <citation type="journal article" date="2015" name="Nature">
        <title>Complex archaea that bridge the gap between prokaryotes and eukaryotes.</title>
        <authorList>
            <person name="Spang A."/>
            <person name="Saw J.H."/>
            <person name="Jorgensen S.L."/>
            <person name="Zaremba-Niedzwiedzka K."/>
            <person name="Martijn J."/>
            <person name="Lind A.E."/>
            <person name="van Eijk R."/>
            <person name="Schleper C."/>
            <person name="Guy L."/>
            <person name="Ettema T.J."/>
        </authorList>
    </citation>
    <scope>NUCLEOTIDE SEQUENCE</scope>
</reference>
<sequence>MMIDSKTQIENGLKCGICRNQIGTNVKICQEGLNFGVVCPTCHEVLSLFIK</sequence>
<dbReference type="AlphaFoldDB" id="A0A0F9LV40"/>
<comment type="caution">
    <text evidence="1">The sequence shown here is derived from an EMBL/GenBank/DDBJ whole genome shotgun (WGS) entry which is preliminary data.</text>
</comment>
<protein>
    <submittedName>
        <fullName evidence="1">Uncharacterized protein</fullName>
    </submittedName>
</protein>
<organism evidence="1">
    <name type="scientific">marine sediment metagenome</name>
    <dbReference type="NCBI Taxonomy" id="412755"/>
    <lineage>
        <taxon>unclassified sequences</taxon>
        <taxon>metagenomes</taxon>
        <taxon>ecological metagenomes</taxon>
    </lineage>
</organism>
<proteinExistence type="predicted"/>
<gene>
    <name evidence="1" type="ORF">LCGC14_1152100</name>
</gene>
<evidence type="ECO:0000313" key="1">
    <source>
        <dbReference type="EMBL" id="KKM99019.1"/>
    </source>
</evidence>
<name>A0A0F9LV40_9ZZZZ</name>